<keyword evidence="2" id="KW-1185">Reference proteome</keyword>
<name>A0A2A2EFU5_9BIFI</name>
<accession>A0A2A2EFU5</accession>
<proteinExistence type="predicted"/>
<reference evidence="1 2" key="1">
    <citation type="journal article" date="2017" name="ISME J.">
        <title>Unveiling bifidobacterial biogeography across the mammalian branch of the tree of life.</title>
        <authorList>
            <person name="Milani C."/>
            <person name="Mangifesta M."/>
            <person name="Mancabelli L."/>
            <person name="Lugli G.A."/>
            <person name="James K."/>
            <person name="Duranti S."/>
            <person name="Turroni F."/>
            <person name="Ferrario C."/>
            <person name="Ossiprandi M.C."/>
            <person name="van Sinderen D."/>
            <person name="Ventura M."/>
        </authorList>
    </citation>
    <scope>NUCLEOTIDE SEQUENCE [LARGE SCALE GENOMIC DNA]</scope>
    <source>
        <strain evidence="2">Ham19E</strain>
    </source>
</reference>
<sequence length="326" mass="36623">MRTHKELERQLRAAADEKRCLHPTDDAVHRALLRHKQEGGVVSPLPGLFISADVWQSLDPIMRLAYTVHGLAEWHPDRIFAGLAAACILELWMDYRTAERKLKKRTVDIVCDVRRNHADSRHVHRLPATGAESVTVDGVHVTTVAQTAAYCACTLPFVEGMQIVCCALRNGADIVSIIAYATNMGIINDCARNVFLFATPRVENGGEAKTFAVFIVCGFVPPDLQVEFVDPQTGRVYRVDFRWVTRDGRQIVVELDGLVKYRDPQMMNGRTLSGVIDDERERTEALKRAGVDMVIRIRMEDLADLERLKWRLVDAGVPLRQSSAHS</sequence>
<dbReference type="EMBL" id="MVOH01000007">
    <property type="protein sequence ID" value="PAU68104.1"/>
    <property type="molecule type" value="Genomic_DNA"/>
</dbReference>
<organism evidence="1 2">
    <name type="scientific">Bifidobacterium criceti</name>
    <dbReference type="NCBI Taxonomy" id="1960969"/>
    <lineage>
        <taxon>Bacteria</taxon>
        <taxon>Bacillati</taxon>
        <taxon>Actinomycetota</taxon>
        <taxon>Actinomycetes</taxon>
        <taxon>Bifidobacteriales</taxon>
        <taxon>Bifidobacteriaceae</taxon>
        <taxon>Bifidobacterium</taxon>
    </lineage>
</organism>
<gene>
    <name evidence="1" type="ORF">B1526_0818</name>
</gene>
<comment type="caution">
    <text evidence="1">The sequence shown here is derived from an EMBL/GenBank/DDBJ whole genome shotgun (WGS) entry which is preliminary data.</text>
</comment>
<evidence type="ECO:0000313" key="1">
    <source>
        <dbReference type="EMBL" id="PAU68104.1"/>
    </source>
</evidence>
<dbReference type="Proteomes" id="UP000218399">
    <property type="component" value="Unassembled WGS sequence"/>
</dbReference>
<protein>
    <submittedName>
        <fullName evidence="1">CTP synthase</fullName>
    </submittedName>
</protein>
<dbReference type="AlphaFoldDB" id="A0A2A2EFU5"/>
<evidence type="ECO:0000313" key="2">
    <source>
        <dbReference type="Proteomes" id="UP000218399"/>
    </source>
</evidence>